<evidence type="ECO:0000259" key="1">
    <source>
        <dbReference type="PROSITE" id="PS50943"/>
    </source>
</evidence>
<dbReference type="RefSeq" id="WP_055056696.1">
    <property type="nucleotide sequence ID" value="NZ_CP176627.1"/>
</dbReference>
<evidence type="ECO:0000313" key="3">
    <source>
        <dbReference type="EMBL" id="CUP88382.1"/>
    </source>
</evidence>
<reference evidence="4 5" key="1">
    <citation type="submission" date="2015-09" db="EMBL/GenBank/DDBJ databases">
        <authorList>
            <consortium name="Pathogen Informatics"/>
        </authorList>
    </citation>
    <scope>NUCLEOTIDE SEQUENCE [LARGE SCALE GENOMIC DNA]</scope>
    <source>
        <strain evidence="2 4">2789STDY5608837</strain>
        <strain evidence="3 5">2789STDY5834921</strain>
    </source>
</reference>
<dbReference type="EMBL" id="CZBA01000020">
    <property type="protein sequence ID" value="CUP88382.1"/>
    <property type="molecule type" value="Genomic_DNA"/>
</dbReference>
<proteinExistence type="predicted"/>
<dbReference type="InterPro" id="IPR010982">
    <property type="entry name" value="Lambda_DNA-bd_dom_sf"/>
</dbReference>
<dbReference type="AlphaFoldDB" id="A0A174RS98"/>
<dbReference type="EMBL" id="CYZD01000021">
    <property type="protein sequence ID" value="CUO73679.1"/>
    <property type="molecule type" value="Genomic_DNA"/>
</dbReference>
<dbReference type="Gene3D" id="1.10.260.40">
    <property type="entry name" value="lambda repressor-like DNA-binding domains"/>
    <property type="match status" value="1"/>
</dbReference>
<dbReference type="InterPro" id="IPR001387">
    <property type="entry name" value="Cro/C1-type_HTH"/>
</dbReference>
<dbReference type="GO" id="GO:0003677">
    <property type="term" value="F:DNA binding"/>
    <property type="evidence" value="ECO:0007669"/>
    <property type="project" value="InterPro"/>
</dbReference>
<accession>A0A174RS98</accession>
<protein>
    <submittedName>
        <fullName evidence="3">HTH-type transcriptional regulator immR</fullName>
    </submittedName>
</protein>
<dbReference type="Pfam" id="PF01381">
    <property type="entry name" value="HTH_3"/>
    <property type="match status" value="1"/>
</dbReference>
<feature type="domain" description="HTH cro/C1-type" evidence="1">
    <location>
        <begin position="27"/>
        <end position="64"/>
    </location>
</feature>
<organism evidence="3 5">
    <name type="scientific">Blautia obeum</name>
    <dbReference type="NCBI Taxonomy" id="40520"/>
    <lineage>
        <taxon>Bacteria</taxon>
        <taxon>Bacillati</taxon>
        <taxon>Bacillota</taxon>
        <taxon>Clostridia</taxon>
        <taxon>Lachnospirales</taxon>
        <taxon>Lachnospiraceae</taxon>
        <taxon>Blautia</taxon>
    </lineage>
</organism>
<dbReference type="Proteomes" id="UP000095413">
    <property type="component" value="Unassembled WGS sequence"/>
</dbReference>
<dbReference type="PROSITE" id="PS50943">
    <property type="entry name" value="HTH_CROC1"/>
    <property type="match status" value="1"/>
</dbReference>
<sequence>MINEQEFGKRLTECMQINGYTNAKLTEKLNVSKNAVGNYKNGQIPNATILYNISQLLGTTVEYLLTGKNSDETITEEEKQIINAYRNATSAEQEIIKKILDIKTEQEKLSNSKIG</sequence>
<evidence type="ECO:0000313" key="4">
    <source>
        <dbReference type="Proteomes" id="UP000095409"/>
    </source>
</evidence>
<evidence type="ECO:0000313" key="5">
    <source>
        <dbReference type="Proteomes" id="UP000095413"/>
    </source>
</evidence>
<evidence type="ECO:0000313" key="2">
    <source>
        <dbReference type="EMBL" id="CUO73679.1"/>
    </source>
</evidence>
<name>A0A174RS98_9FIRM</name>
<dbReference type="SUPFAM" id="SSF47413">
    <property type="entry name" value="lambda repressor-like DNA-binding domains"/>
    <property type="match status" value="1"/>
</dbReference>
<dbReference type="Proteomes" id="UP000095409">
    <property type="component" value="Unassembled WGS sequence"/>
</dbReference>
<gene>
    <name evidence="3" type="primary">immR_7</name>
    <name evidence="2" type="synonym">immR_4</name>
    <name evidence="2" type="ORF">ERS852394_02905</name>
    <name evidence="3" type="ORF">ERS852533_02888</name>
</gene>